<gene>
    <name evidence="4" type="ORF">WJX84_003862</name>
</gene>
<comment type="caution">
    <text evidence="4">The sequence shown here is derived from an EMBL/GenBank/DDBJ whole genome shotgun (WGS) entry which is preliminary data.</text>
</comment>
<dbReference type="PROSITE" id="PS50297">
    <property type="entry name" value="ANK_REP_REGION"/>
    <property type="match status" value="3"/>
</dbReference>
<dbReference type="InterPro" id="IPR036770">
    <property type="entry name" value="Ankyrin_rpt-contain_sf"/>
</dbReference>
<evidence type="ECO:0000256" key="1">
    <source>
        <dbReference type="ARBA" id="ARBA00022737"/>
    </source>
</evidence>
<dbReference type="EMBL" id="JALJOV010000515">
    <property type="protein sequence ID" value="KAK9863114.1"/>
    <property type="molecule type" value="Genomic_DNA"/>
</dbReference>
<feature type="repeat" description="ANK" evidence="3">
    <location>
        <begin position="65"/>
        <end position="97"/>
    </location>
</feature>
<keyword evidence="2 3" id="KW-0040">ANK repeat</keyword>
<evidence type="ECO:0000313" key="5">
    <source>
        <dbReference type="Proteomes" id="UP001485043"/>
    </source>
</evidence>
<dbReference type="Pfam" id="PF12796">
    <property type="entry name" value="Ank_2"/>
    <property type="match status" value="2"/>
</dbReference>
<dbReference type="PANTHER" id="PTHR24198:SF165">
    <property type="entry name" value="ANKYRIN REPEAT-CONTAINING PROTEIN-RELATED"/>
    <property type="match status" value="1"/>
</dbReference>
<name>A0AAW1T3G6_9CHLO</name>
<dbReference type="PROSITE" id="PS50088">
    <property type="entry name" value="ANK_REPEAT"/>
    <property type="match status" value="3"/>
</dbReference>
<dbReference type="SMART" id="SM00248">
    <property type="entry name" value="ANK"/>
    <property type="match status" value="3"/>
</dbReference>
<dbReference type="AlphaFoldDB" id="A0AAW1T3G6"/>
<dbReference type="Proteomes" id="UP001485043">
    <property type="component" value="Unassembled WGS sequence"/>
</dbReference>
<keyword evidence="1" id="KW-0677">Repeat</keyword>
<evidence type="ECO:0008006" key="6">
    <source>
        <dbReference type="Google" id="ProtNLM"/>
    </source>
</evidence>
<proteinExistence type="predicted"/>
<dbReference type="Gene3D" id="1.25.40.20">
    <property type="entry name" value="Ankyrin repeat-containing domain"/>
    <property type="match status" value="1"/>
</dbReference>
<reference evidence="4 5" key="1">
    <citation type="journal article" date="2024" name="Nat. Commun.">
        <title>Phylogenomics reveals the evolutionary origins of lichenization in chlorophyte algae.</title>
        <authorList>
            <person name="Puginier C."/>
            <person name="Libourel C."/>
            <person name="Otte J."/>
            <person name="Skaloud P."/>
            <person name="Haon M."/>
            <person name="Grisel S."/>
            <person name="Petersen M."/>
            <person name="Berrin J.G."/>
            <person name="Delaux P.M."/>
            <person name="Dal Grande F."/>
            <person name="Keller J."/>
        </authorList>
    </citation>
    <scope>NUCLEOTIDE SEQUENCE [LARGE SCALE GENOMIC DNA]</scope>
    <source>
        <strain evidence="4 5">SAG 2523</strain>
    </source>
</reference>
<evidence type="ECO:0000313" key="4">
    <source>
        <dbReference type="EMBL" id="KAK9863114.1"/>
    </source>
</evidence>
<dbReference type="SUPFAM" id="SSF48403">
    <property type="entry name" value="Ankyrin repeat"/>
    <property type="match status" value="1"/>
</dbReference>
<organism evidence="4 5">
    <name type="scientific">Apatococcus fuscideae</name>
    <dbReference type="NCBI Taxonomy" id="2026836"/>
    <lineage>
        <taxon>Eukaryota</taxon>
        <taxon>Viridiplantae</taxon>
        <taxon>Chlorophyta</taxon>
        <taxon>core chlorophytes</taxon>
        <taxon>Trebouxiophyceae</taxon>
        <taxon>Chlorellales</taxon>
        <taxon>Chlorellaceae</taxon>
        <taxon>Apatococcus</taxon>
    </lineage>
</organism>
<evidence type="ECO:0000256" key="3">
    <source>
        <dbReference type="PROSITE-ProRule" id="PRU00023"/>
    </source>
</evidence>
<dbReference type="InterPro" id="IPR002110">
    <property type="entry name" value="Ankyrin_rpt"/>
</dbReference>
<evidence type="ECO:0000256" key="2">
    <source>
        <dbReference type="ARBA" id="ARBA00023043"/>
    </source>
</evidence>
<keyword evidence="5" id="KW-1185">Reference proteome</keyword>
<dbReference type="PRINTS" id="PR01415">
    <property type="entry name" value="ANKYRIN"/>
</dbReference>
<dbReference type="PANTHER" id="PTHR24198">
    <property type="entry name" value="ANKYRIN REPEAT AND PROTEIN KINASE DOMAIN-CONTAINING PROTEIN"/>
    <property type="match status" value="1"/>
</dbReference>
<protein>
    <recommendedName>
        <fullName evidence="6">Ankyrin repeat domain-containing protein 39</fullName>
    </recommendedName>
</protein>
<feature type="repeat" description="ANK" evidence="3">
    <location>
        <begin position="132"/>
        <end position="164"/>
    </location>
</feature>
<accession>A0AAW1T3G6</accession>
<sequence>MSSIEQHPENCQCALHTPQAAQSLDELDFLKSACSAAQTGNLDRLEKLIKNDSLVVLADGSGGRGGYTPLHYAARAGQYQAARLLLQSGAEVNSSTSAGRATALHRAAYMGHSSIVQLLLDHGADGMLQDADGNTPLHKACSQGHQAVVQMLLHLSRDKVLLSRLLRPAKQLMWRSLCSKGELSP</sequence>
<feature type="repeat" description="ANK" evidence="3">
    <location>
        <begin position="99"/>
        <end position="131"/>
    </location>
</feature>